<keyword evidence="8" id="KW-0862">Zinc</keyword>
<evidence type="ECO:0000256" key="4">
    <source>
        <dbReference type="ARBA" id="ARBA00022723"/>
    </source>
</evidence>
<evidence type="ECO:0000313" key="11">
    <source>
        <dbReference type="EMBL" id="PMD40222.1"/>
    </source>
</evidence>
<keyword evidence="6" id="KW-0863">Zinc-finger</keyword>
<dbReference type="AlphaFoldDB" id="A0A2J6RNZ6"/>
<evidence type="ECO:0000259" key="10">
    <source>
        <dbReference type="PROSITE" id="PS51873"/>
    </source>
</evidence>
<dbReference type="InterPro" id="IPR031127">
    <property type="entry name" value="E3_UB_ligase_RBR"/>
</dbReference>
<dbReference type="EC" id="2.3.2.31" evidence="2"/>
<gene>
    <name evidence="11" type="ORF">L207DRAFT_633303</name>
</gene>
<dbReference type="STRING" id="1149755.A0A2J6RNZ6"/>
<evidence type="ECO:0000256" key="6">
    <source>
        <dbReference type="ARBA" id="ARBA00022771"/>
    </source>
</evidence>
<dbReference type="Pfam" id="PF01485">
    <property type="entry name" value="IBR"/>
    <property type="match status" value="1"/>
</dbReference>
<evidence type="ECO:0000256" key="1">
    <source>
        <dbReference type="ARBA" id="ARBA00001798"/>
    </source>
</evidence>
<dbReference type="PROSITE" id="PS51873">
    <property type="entry name" value="TRIAD"/>
    <property type="match status" value="1"/>
</dbReference>
<dbReference type="OrthoDB" id="10009520at2759"/>
<dbReference type="Proteomes" id="UP000235786">
    <property type="component" value="Unassembled WGS sequence"/>
</dbReference>
<feature type="domain" description="RING-type" evidence="10">
    <location>
        <begin position="502"/>
        <end position="697"/>
    </location>
</feature>
<dbReference type="Pfam" id="PF22191">
    <property type="entry name" value="IBR_1"/>
    <property type="match status" value="1"/>
</dbReference>
<dbReference type="CDD" id="cd20336">
    <property type="entry name" value="Rcat_RBR"/>
    <property type="match status" value="1"/>
</dbReference>
<evidence type="ECO:0000256" key="2">
    <source>
        <dbReference type="ARBA" id="ARBA00012251"/>
    </source>
</evidence>
<evidence type="ECO:0000313" key="12">
    <source>
        <dbReference type="Proteomes" id="UP000235786"/>
    </source>
</evidence>
<dbReference type="InterPro" id="IPR017907">
    <property type="entry name" value="Znf_RING_CS"/>
</dbReference>
<name>A0A2J6RNZ6_HYAVF</name>
<keyword evidence="4" id="KW-0479">Metal-binding</keyword>
<dbReference type="GO" id="GO:0061630">
    <property type="term" value="F:ubiquitin protein ligase activity"/>
    <property type="evidence" value="ECO:0007669"/>
    <property type="project" value="UniProtKB-EC"/>
</dbReference>
<feature type="region of interest" description="Disordered" evidence="9">
    <location>
        <begin position="66"/>
        <end position="225"/>
    </location>
</feature>
<evidence type="ECO:0000256" key="9">
    <source>
        <dbReference type="SAM" id="MobiDB-lite"/>
    </source>
</evidence>
<organism evidence="11 12">
    <name type="scientific">Hyaloscypha variabilis (strain UAMH 11265 / GT02V1 / F)</name>
    <name type="common">Meliniomyces variabilis</name>
    <dbReference type="NCBI Taxonomy" id="1149755"/>
    <lineage>
        <taxon>Eukaryota</taxon>
        <taxon>Fungi</taxon>
        <taxon>Dikarya</taxon>
        <taxon>Ascomycota</taxon>
        <taxon>Pezizomycotina</taxon>
        <taxon>Leotiomycetes</taxon>
        <taxon>Helotiales</taxon>
        <taxon>Hyaloscyphaceae</taxon>
        <taxon>Hyaloscypha</taxon>
        <taxon>Hyaloscypha variabilis</taxon>
    </lineage>
</organism>
<feature type="compositionally biased region" description="Polar residues" evidence="9">
    <location>
        <begin position="211"/>
        <end position="221"/>
    </location>
</feature>
<dbReference type="PANTHER" id="PTHR11685">
    <property type="entry name" value="RBR FAMILY RING FINGER AND IBR DOMAIN-CONTAINING"/>
    <property type="match status" value="1"/>
</dbReference>
<feature type="compositionally biased region" description="Basic and acidic residues" evidence="9">
    <location>
        <begin position="178"/>
        <end position="202"/>
    </location>
</feature>
<keyword evidence="12" id="KW-1185">Reference proteome</keyword>
<keyword evidence="7" id="KW-0833">Ubl conjugation pathway</keyword>
<accession>A0A2J6RNZ6</accession>
<keyword evidence="3" id="KW-0808">Transferase</keyword>
<feature type="region of interest" description="Disordered" evidence="9">
    <location>
        <begin position="303"/>
        <end position="344"/>
    </location>
</feature>
<dbReference type="EMBL" id="KZ613945">
    <property type="protein sequence ID" value="PMD40222.1"/>
    <property type="molecule type" value="Genomic_DNA"/>
</dbReference>
<dbReference type="InterPro" id="IPR044066">
    <property type="entry name" value="TRIAD_supradom"/>
</dbReference>
<dbReference type="Gene3D" id="1.20.120.1750">
    <property type="match status" value="1"/>
</dbReference>
<evidence type="ECO:0000256" key="3">
    <source>
        <dbReference type="ARBA" id="ARBA00022679"/>
    </source>
</evidence>
<dbReference type="PROSITE" id="PS00518">
    <property type="entry name" value="ZF_RING_1"/>
    <property type="match status" value="1"/>
</dbReference>
<keyword evidence="5" id="KW-0677">Repeat</keyword>
<dbReference type="GO" id="GO:0016567">
    <property type="term" value="P:protein ubiquitination"/>
    <property type="evidence" value="ECO:0007669"/>
    <property type="project" value="InterPro"/>
</dbReference>
<proteinExistence type="predicted"/>
<evidence type="ECO:0000256" key="8">
    <source>
        <dbReference type="ARBA" id="ARBA00022833"/>
    </source>
</evidence>
<reference evidence="11 12" key="1">
    <citation type="submission" date="2016-04" db="EMBL/GenBank/DDBJ databases">
        <title>A degradative enzymes factory behind the ericoid mycorrhizal symbiosis.</title>
        <authorList>
            <consortium name="DOE Joint Genome Institute"/>
            <person name="Martino E."/>
            <person name="Morin E."/>
            <person name="Grelet G."/>
            <person name="Kuo A."/>
            <person name="Kohler A."/>
            <person name="Daghino S."/>
            <person name="Barry K."/>
            <person name="Choi C."/>
            <person name="Cichocki N."/>
            <person name="Clum A."/>
            <person name="Copeland A."/>
            <person name="Hainaut M."/>
            <person name="Haridas S."/>
            <person name="Labutti K."/>
            <person name="Lindquist E."/>
            <person name="Lipzen A."/>
            <person name="Khouja H.-R."/>
            <person name="Murat C."/>
            <person name="Ohm R."/>
            <person name="Olson A."/>
            <person name="Spatafora J."/>
            <person name="Veneault-Fourrey C."/>
            <person name="Henrissat B."/>
            <person name="Grigoriev I."/>
            <person name="Martin F."/>
            <person name="Perotto S."/>
        </authorList>
    </citation>
    <scope>NUCLEOTIDE SEQUENCE [LARGE SCALE GENOMIC DNA]</scope>
    <source>
        <strain evidence="11 12">F</strain>
    </source>
</reference>
<sequence length="701" mass="77961">MEEGRKSVLVAALSTYADLLAKSTAEVDQALGKGKAKASDDDVDVQAERLDQLKLCGQLIAEATTCEDEDPSCGKSDNGLPRGSIPGSYHRERRSSSNSMRAKRTHSAPKYQRHTEEYLDPFTGLHVLQETGFEPGPSTKPARPIRTSSWKSAASHPKISQNALREPAPLTRAASLPIERKPLPQPRPSEHENDWSPRRSERSISYPYSDKISTSTPSCSDSRARRRVHERYVDEAEEAPIHTDNDTYMSRISNLTSKALKSAGNMLGLNPTPPIYEAPPTRAGSLIHVPRKSRDDIQFLMTSPQRAASARSQKRGESPPPAYDTLSHSAFSPPTASVTNQRSKTQKVEVRNDSTGAVLTDDEAFARALQEEEYREIQKERDMLLAQSLANGTADGEDVKLAHFMAREYASLISPTSKTASRIQTSAPSTAPKSPPEIKLSHWDAQTQQMQLDHLYALEISKSLHAEEEANDASWAAALRLQAEFDREEQNHEAWEAYKKTNFEECVVCGDENHKEEFLRPCEHGYCESCLQEGFKNALKSKTLLKCCKRNLSVDDCAGLGAKFVEGYKELMLELTTKNPMYCCNASCARFLPPSAIVGEIGTCKGCTTQTCRHCRKLVHPGVFCEEDQETKAVKELALQKGWKMCPGCNHLIERQSGCLHMICSRCQTAFCYRCSKRWNDCESTCPDPISATHPKYPGRS</sequence>
<dbReference type="SUPFAM" id="SSF57850">
    <property type="entry name" value="RING/U-box"/>
    <property type="match status" value="2"/>
</dbReference>
<feature type="compositionally biased region" description="Polar residues" evidence="9">
    <location>
        <begin position="326"/>
        <end position="343"/>
    </location>
</feature>
<comment type="catalytic activity">
    <reaction evidence="1">
        <text>[E2 ubiquitin-conjugating enzyme]-S-ubiquitinyl-L-cysteine + [acceptor protein]-L-lysine = [E2 ubiquitin-conjugating enzyme]-L-cysteine + [acceptor protein]-N(6)-ubiquitinyl-L-lysine.</text>
        <dbReference type="EC" id="2.3.2.31"/>
    </reaction>
</comment>
<protein>
    <recommendedName>
        <fullName evidence="2">RBR-type E3 ubiquitin transferase</fullName>
        <ecNumber evidence="2">2.3.2.31</ecNumber>
    </recommendedName>
</protein>
<evidence type="ECO:0000256" key="5">
    <source>
        <dbReference type="ARBA" id="ARBA00022737"/>
    </source>
</evidence>
<dbReference type="InterPro" id="IPR002867">
    <property type="entry name" value="IBR_dom"/>
</dbReference>
<dbReference type="CDD" id="cd20335">
    <property type="entry name" value="BRcat_RBR"/>
    <property type="match status" value="1"/>
</dbReference>
<evidence type="ECO:0000256" key="7">
    <source>
        <dbReference type="ARBA" id="ARBA00022786"/>
    </source>
</evidence>
<dbReference type="GO" id="GO:0008270">
    <property type="term" value="F:zinc ion binding"/>
    <property type="evidence" value="ECO:0007669"/>
    <property type="project" value="UniProtKB-KW"/>
</dbReference>
<feature type="compositionally biased region" description="Polar residues" evidence="9">
    <location>
        <begin position="146"/>
        <end position="163"/>
    </location>
</feature>